<keyword evidence="10" id="KW-0560">Oxidoreductase</keyword>
<keyword evidence="5" id="KW-0479">Metal-binding</keyword>
<evidence type="ECO:0000256" key="2">
    <source>
        <dbReference type="ARBA" id="ARBA00004477"/>
    </source>
</evidence>
<evidence type="ECO:0000313" key="14">
    <source>
        <dbReference type="EMBL" id="AUN97916.1"/>
    </source>
</evidence>
<dbReference type="Pfam" id="PF04116">
    <property type="entry name" value="FA_hydroxylase"/>
    <property type="match status" value="1"/>
</dbReference>
<sequence>MKKHNGESIRIFKNPILESFTHVHPIVPLVLWTPVILFLLYRGATVKGVSSSEFVFLFFFGLILWTFMEYILHRYVFHWDAKSRAGKYFVFLFHGLHHDDPQDPTRLVMPPVPAILIFFLLWSFFSLFFPDKYLGVIMAYFMVGYLCYDYIHYATHHFAMTSKVGKYLRKYHLQHHYSGERSKYGVSSPLWDYVFKTTTGPKDHH</sequence>
<keyword evidence="15" id="KW-1185">Reference proteome</keyword>
<evidence type="ECO:0000256" key="4">
    <source>
        <dbReference type="ARBA" id="ARBA00022692"/>
    </source>
</evidence>
<dbReference type="PANTHER" id="PTHR12863">
    <property type="entry name" value="FATTY ACID HYDROXYLASE"/>
    <property type="match status" value="1"/>
</dbReference>
<keyword evidence="3" id="KW-0444">Lipid biosynthesis</keyword>
<keyword evidence="7" id="KW-0276">Fatty acid metabolism</keyword>
<evidence type="ECO:0000256" key="3">
    <source>
        <dbReference type="ARBA" id="ARBA00022516"/>
    </source>
</evidence>
<keyword evidence="11" id="KW-0443">Lipid metabolism</keyword>
<evidence type="ECO:0000313" key="15">
    <source>
        <dbReference type="Proteomes" id="UP000235584"/>
    </source>
</evidence>
<protein>
    <submittedName>
        <fullName evidence="14">Fatty acid hydroxylase</fullName>
    </submittedName>
</protein>
<dbReference type="EMBL" id="CP025704">
    <property type="protein sequence ID" value="AUN97916.1"/>
    <property type="molecule type" value="Genomic_DNA"/>
</dbReference>
<evidence type="ECO:0000256" key="7">
    <source>
        <dbReference type="ARBA" id="ARBA00022832"/>
    </source>
</evidence>
<name>A0A2K9NQV8_BACTC</name>
<proteinExistence type="predicted"/>
<evidence type="ECO:0000256" key="11">
    <source>
        <dbReference type="ARBA" id="ARBA00023098"/>
    </source>
</evidence>
<evidence type="ECO:0000256" key="8">
    <source>
        <dbReference type="ARBA" id="ARBA00022833"/>
    </source>
</evidence>
<keyword evidence="9" id="KW-1133">Transmembrane helix</keyword>
<dbReference type="KEGG" id="bsto:C0V70_07305"/>
<dbReference type="RefSeq" id="WP_102243209.1">
    <property type="nucleotide sequence ID" value="NZ_CP025704.1"/>
</dbReference>
<evidence type="ECO:0000256" key="6">
    <source>
        <dbReference type="ARBA" id="ARBA00022824"/>
    </source>
</evidence>
<dbReference type="GO" id="GO:0005506">
    <property type="term" value="F:iron ion binding"/>
    <property type="evidence" value="ECO:0007669"/>
    <property type="project" value="InterPro"/>
</dbReference>
<dbReference type="InterPro" id="IPR006694">
    <property type="entry name" value="Fatty_acid_hydroxylase"/>
</dbReference>
<dbReference type="AlphaFoldDB" id="A0A2K9NQV8"/>
<accession>A0A2K9NQV8</accession>
<dbReference type="GO" id="GO:0016020">
    <property type="term" value="C:membrane"/>
    <property type="evidence" value="ECO:0007669"/>
    <property type="project" value="InterPro"/>
</dbReference>
<dbReference type="Proteomes" id="UP000235584">
    <property type="component" value="Chromosome"/>
</dbReference>
<evidence type="ECO:0000256" key="5">
    <source>
        <dbReference type="ARBA" id="ARBA00022723"/>
    </source>
</evidence>
<evidence type="ECO:0000256" key="13">
    <source>
        <dbReference type="ARBA" id="ARBA00023160"/>
    </source>
</evidence>
<keyword evidence="13" id="KW-0275">Fatty acid biosynthesis</keyword>
<keyword evidence="6" id="KW-0256">Endoplasmic reticulum</keyword>
<dbReference type="GO" id="GO:0080132">
    <property type="term" value="F:fatty acid 2-hydroxylase activity"/>
    <property type="evidence" value="ECO:0007669"/>
    <property type="project" value="InterPro"/>
</dbReference>
<dbReference type="GO" id="GO:0006633">
    <property type="term" value="P:fatty acid biosynthetic process"/>
    <property type="evidence" value="ECO:0007669"/>
    <property type="project" value="UniProtKB-KW"/>
</dbReference>
<keyword evidence="12" id="KW-0472">Membrane</keyword>
<keyword evidence="4" id="KW-0812">Transmembrane</keyword>
<dbReference type="InterPro" id="IPR014430">
    <property type="entry name" value="Scs7"/>
</dbReference>
<reference evidence="14 15" key="1">
    <citation type="submission" date="2018-01" db="EMBL/GenBank/DDBJ databases">
        <title>Complete genome sequence of Bacteriovorax stolpii DSM12778.</title>
        <authorList>
            <person name="Tang B."/>
            <person name="Chang J."/>
        </authorList>
    </citation>
    <scope>NUCLEOTIDE SEQUENCE [LARGE SCALE GENOMIC DNA]</scope>
    <source>
        <strain evidence="14 15">DSM 12778</strain>
    </source>
</reference>
<dbReference type="PANTHER" id="PTHR12863:SF1">
    <property type="entry name" value="FATTY ACID 2-HYDROXYLASE"/>
    <property type="match status" value="1"/>
</dbReference>
<comment type="cofactor">
    <cofactor evidence="1">
        <name>Zn(2+)</name>
        <dbReference type="ChEBI" id="CHEBI:29105"/>
    </cofactor>
</comment>
<comment type="subcellular location">
    <subcellularLocation>
        <location evidence="2">Endoplasmic reticulum membrane</location>
        <topology evidence="2">Multi-pass membrane protein</topology>
    </subcellularLocation>
</comment>
<keyword evidence="8" id="KW-0862">Zinc</keyword>
<evidence type="ECO:0000256" key="10">
    <source>
        <dbReference type="ARBA" id="ARBA00023002"/>
    </source>
</evidence>
<evidence type="ECO:0000256" key="12">
    <source>
        <dbReference type="ARBA" id="ARBA00023136"/>
    </source>
</evidence>
<evidence type="ECO:0000256" key="1">
    <source>
        <dbReference type="ARBA" id="ARBA00001947"/>
    </source>
</evidence>
<evidence type="ECO:0000256" key="9">
    <source>
        <dbReference type="ARBA" id="ARBA00022989"/>
    </source>
</evidence>
<organism evidence="14 15">
    <name type="scientific">Bacteriovorax stolpii</name>
    <name type="common">Bdellovibrio stolpii</name>
    <dbReference type="NCBI Taxonomy" id="960"/>
    <lineage>
        <taxon>Bacteria</taxon>
        <taxon>Pseudomonadati</taxon>
        <taxon>Bdellovibrionota</taxon>
        <taxon>Bacteriovoracia</taxon>
        <taxon>Bacteriovoracales</taxon>
        <taxon>Bacteriovoracaceae</taxon>
        <taxon>Bacteriovorax</taxon>
    </lineage>
</organism>
<gene>
    <name evidence="14" type="ORF">C0V70_07305</name>
</gene>